<evidence type="ECO:0000256" key="5">
    <source>
        <dbReference type="PIRSR" id="PIRSR019574-1"/>
    </source>
</evidence>
<evidence type="ECO:0000256" key="1">
    <source>
        <dbReference type="ARBA" id="ARBA00004418"/>
    </source>
</evidence>
<dbReference type="AlphaFoldDB" id="A0A484HDE9"/>
<feature type="binding site" evidence="5">
    <location>
        <position position="37"/>
    </location>
    <ligand>
        <name>spermidine</name>
        <dbReference type="ChEBI" id="CHEBI:57834"/>
    </ligand>
</feature>
<keyword evidence="3 6" id="KW-0732">Signal</keyword>
<comment type="subcellular location">
    <subcellularLocation>
        <location evidence="1">Periplasm</location>
    </subcellularLocation>
</comment>
<dbReference type="GO" id="GO:0042597">
    <property type="term" value="C:periplasmic space"/>
    <property type="evidence" value="ECO:0007669"/>
    <property type="project" value="UniProtKB-SubCell"/>
</dbReference>
<protein>
    <submittedName>
        <fullName evidence="7">Putrescine-binding periplasmic protein</fullName>
    </submittedName>
</protein>
<proteinExistence type="predicted"/>
<dbReference type="PANTHER" id="PTHR30222:SF17">
    <property type="entry name" value="SPERMIDINE_PUTRESCINE-BINDING PERIPLASMIC PROTEIN"/>
    <property type="match status" value="1"/>
</dbReference>
<name>A0A484HDE9_9BACT</name>
<dbReference type="GO" id="GO:0019808">
    <property type="term" value="F:polyamine binding"/>
    <property type="evidence" value="ECO:0007669"/>
    <property type="project" value="InterPro"/>
</dbReference>
<sequence>MRKCVCCLFIFFFLIPVMSPASAGAAGNEIRIFIWSEYMDEINMPRAFEKATGIRARLDMYESNEEMMAKLQAGGAGQYDIIVPSDYIIPSLIKLGLVRRLDHSRLPNLKNLGTRFRKVSFDPGNLYSVGWQWGTVGLMYDKTRLPDSAASSWSVVFDPEKDFGPFWLIDGVREMMGAALLYMGRDFNSVDPGDLKAAADLLVKTKKRKSCLGFKGGVGGKNDVVAGVAAAAIVYNGDAVKAIAEDPKRLGFAVPKEGSEIWLDSMCVPAKAPNPDGAHQWINWILDPEVGAALSNYNHYATPNEAAIPYLDKKDRENPGVWPPPEVMGTLVFTMDLGRDNRLMDQAWTRAKSN</sequence>
<dbReference type="PIRSF" id="PIRSF019574">
    <property type="entry name" value="Periplasmic_polyamine_BP"/>
    <property type="match status" value="1"/>
</dbReference>
<dbReference type="CDD" id="cd13590">
    <property type="entry name" value="PBP2_PotD_PotF_like"/>
    <property type="match status" value="1"/>
</dbReference>
<evidence type="ECO:0000256" key="6">
    <source>
        <dbReference type="SAM" id="SignalP"/>
    </source>
</evidence>
<feature type="binding site" evidence="5">
    <location>
        <position position="87"/>
    </location>
    <ligand>
        <name>spermidine</name>
        <dbReference type="ChEBI" id="CHEBI:57834"/>
    </ligand>
</feature>
<evidence type="ECO:0000313" key="7">
    <source>
        <dbReference type="EMBL" id="VEN72709.1"/>
    </source>
</evidence>
<keyword evidence="2" id="KW-0813">Transport</keyword>
<organism evidence="7">
    <name type="scientific">uncultured Desulfobacteraceae bacterium</name>
    <dbReference type="NCBI Taxonomy" id="218296"/>
    <lineage>
        <taxon>Bacteria</taxon>
        <taxon>Pseudomonadati</taxon>
        <taxon>Thermodesulfobacteriota</taxon>
        <taxon>Desulfobacteria</taxon>
        <taxon>Desulfobacterales</taxon>
        <taxon>Desulfobacteraceae</taxon>
        <taxon>environmental samples</taxon>
    </lineage>
</organism>
<feature type="chain" id="PRO_5019770178" evidence="6">
    <location>
        <begin position="24"/>
        <end position="354"/>
    </location>
</feature>
<dbReference type="EMBL" id="CAACVI010000001">
    <property type="protein sequence ID" value="VEN72709.1"/>
    <property type="molecule type" value="Genomic_DNA"/>
</dbReference>
<gene>
    <name evidence="7" type="ORF">EPICR_10208</name>
</gene>
<feature type="signal peptide" evidence="6">
    <location>
        <begin position="1"/>
        <end position="23"/>
    </location>
</feature>
<keyword evidence="4" id="KW-0574">Periplasm</keyword>
<dbReference type="InterPro" id="IPR006059">
    <property type="entry name" value="SBP"/>
</dbReference>
<dbReference type="Gene3D" id="3.40.190.10">
    <property type="entry name" value="Periplasmic binding protein-like II"/>
    <property type="match status" value="2"/>
</dbReference>
<dbReference type="Pfam" id="PF13416">
    <property type="entry name" value="SBP_bac_8"/>
    <property type="match status" value="1"/>
</dbReference>
<reference evidence="7" key="1">
    <citation type="submission" date="2019-01" db="EMBL/GenBank/DDBJ databases">
        <authorList>
            <consortium name="Genoscope - CEA"/>
            <person name="William W."/>
        </authorList>
    </citation>
    <scope>NUCLEOTIDE SEQUENCE</scope>
    <source>
        <strain evidence="7">CR-1</strain>
    </source>
</reference>
<evidence type="ECO:0000256" key="4">
    <source>
        <dbReference type="ARBA" id="ARBA00022764"/>
    </source>
</evidence>
<evidence type="ECO:0000256" key="3">
    <source>
        <dbReference type="ARBA" id="ARBA00022729"/>
    </source>
</evidence>
<dbReference type="SUPFAM" id="SSF53850">
    <property type="entry name" value="Periplasmic binding protein-like II"/>
    <property type="match status" value="1"/>
</dbReference>
<evidence type="ECO:0000256" key="2">
    <source>
        <dbReference type="ARBA" id="ARBA00022448"/>
    </source>
</evidence>
<dbReference type="PRINTS" id="PR00909">
    <property type="entry name" value="SPERMDNBNDNG"/>
</dbReference>
<dbReference type="InterPro" id="IPR001188">
    <property type="entry name" value="Sperm_putr-bd"/>
</dbReference>
<dbReference type="GO" id="GO:0015846">
    <property type="term" value="P:polyamine transport"/>
    <property type="evidence" value="ECO:0007669"/>
    <property type="project" value="InterPro"/>
</dbReference>
<accession>A0A484HDE9</accession>
<dbReference type="PANTHER" id="PTHR30222">
    <property type="entry name" value="SPERMIDINE/PUTRESCINE-BINDING PERIPLASMIC PROTEIN"/>
    <property type="match status" value="1"/>
</dbReference>